<dbReference type="AlphaFoldDB" id="A0A543IZ62"/>
<dbReference type="Gene3D" id="1.10.287.1260">
    <property type="match status" value="1"/>
</dbReference>
<feature type="transmembrane region" description="Helical" evidence="2">
    <location>
        <begin position="179"/>
        <end position="201"/>
    </location>
</feature>
<dbReference type="Proteomes" id="UP000319213">
    <property type="component" value="Unassembled WGS sequence"/>
</dbReference>
<dbReference type="RefSeq" id="WP_229788276.1">
    <property type="nucleotide sequence ID" value="NZ_BMPV01000001.1"/>
</dbReference>
<keyword evidence="2 3" id="KW-0812">Transmembrane</keyword>
<proteinExistence type="predicted"/>
<feature type="transmembrane region" description="Helical" evidence="2">
    <location>
        <begin position="145"/>
        <end position="167"/>
    </location>
</feature>
<sequence length="281" mass="29804">MGIDIGQSLADLWRTIVLFVPRLVVFVLILIIGWIVAKVLEKIVDKVLERVGFDRAVERSGVGRMLQGGRYDASSLIARIVFYAIILITLQLAFNVFGPNAVSNLLTAVVAWLPLAIVAIIILVIAGAIAGAVKDIITGMLGGTSYGRWVGVAAAVFIWALGIIAALNQVGIATAVTTPILITVLATIGAVIAIGVGGGLIRPMQQRWERWLGRIEEQAPQMRAHAEAYTRGRQDAAEHVPTGQRPGEETPETTHTSTTGPGTTPGTPGATRRPGGRRPGT</sequence>
<keyword evidence="2" id="KW-1133">Transmembrane helix</keyword>
<feature type="compositionally biased region" description="Basic and acidic residues" evidence="1">
    <location>
        <begin position="224"/>
        <end position="238"/>
    </location>
</feature>
<dbReference type="EMBL" id="VFPQ01000001">
    <property type="protein sequence ID" value="TQM75870.1"/>
    <property type="molecule type" value="Genomic_DNA"/>
</dbReference>
<feature type="transmembrane region" description="Helical" evidence="2">
    <location>
        <begin position="76"/>
        <end position="97"/>
    </location>
</feature>
<keyword evidence="2" id="KW-0472">Membrane</keyword>
<evidence type="ECO:0000256" key="2">
    <source>
        <dbReference type="SAM" id="Phobius"/>
    </source>
</evidence>
<evidence type="ECO:0000256" key="1">
    <source>
        <dbReference type="SAM" id="MobiDB-lite"/>
    </source>
</evidence>
<feature type="transmembrane region" description="Helical" evidence="2">
    <location>
        <begin position="12"/>
        <end position="36"/>
    </location>
</feature>
<dbReference type="InterPro" id="IPR008910">
    <property type="entry name" value="MSC_TM_helix"/>
</dbReference>
<feature type="compositionally biased region" description="Low complexity" evidence="1">
    <location>
        <begin position="253"/>
        <end position="273"/>
    </location>
</feature>
<dbReference type="Pfam" id="PF05552">
    <property type="entry name" value="MS_channel_1st_1"/>
    <property type="match status" value="2"/>
</dbReference>
<comment type="caution">
    <text evidence="3">The sequence shown here is derived from an EMBL/GenBank/DDBJ whole genome shotgun (WGS) entry which is preliminary data.</text>
</comment>
<reference evidence="3 4" key="1">
    <citation type="submission" date="2019-06" db="EMBL/GenBank/DDBJ databases">
        <title>Sequencing the genomes of 1000 actinobacteria strains.</title>
        <authorList>
            <person name="Klenk H.-P."/>
        </authorList>
    </citation>
    <scope>NUCLEOTIDE SEQUENCE [LARGE SCALE GENOMIC DNA]</scope>
    <source>
        <strain evidence="3 4">DSM 43186</strain>
    </source>
</reference>
<organism evidence="3 4">
    <name type="scientific">Thermopolyspora flexuosa</name>
    <dbReference type="NCBI Taxonomy" id="103836"/>
    <lineage>
        <taxon>Bacteria</taxon>
        <taxon>Bacillati</taxon>
        <taxon>Actinomycetota</taxon>
        <taxon>Actinomycetes</taxon>
        <taxon>Streptosporangiales</taxon>
        <taxon>Streptosporangiaceae</taxon>
        <taxon>Thermopolyspora</taxon>
    </lineage>
</organism>
<evidence type="ECO:0000313" key="3">
    <source>
        <dbReference type="EMBL" id="TQM75870.1"/>
    </source>
</evidence>
<feature type="region of interest" description="Disordered" evidence="1">
    <location>
        <begin position="223"/>
        <end position="281"/>
    </location>
</feature>
<accession>A0A543IZ62</accession>
<keyword evidence="4" id="KW-1185">Reference proteome</keyword>
<name>A0A543IZ62_9ACTN</name>
<protein>
    <submittedName>
        <fullName evidence="3">Putative transporter (Transmembrane protein)</fullName>
    </submittedName>
</protein>
<evidence type="ECO:0000313" key="4">
    <source>
        <dbReference type="Proteomes" id="UP000319213"/>
    </source>
</evidence>
<feature type="transmembrane region" description="Helical" evidence="2">
    <location>
        <begin position="109"/>
        <end position="133"/>
    </location>
</feature>
<gene>
    <name evidence="3" type="ORF">FHX40_2592</name>
</gene>